<feature type="region of interest" description="Disordered" evidence="1">
    <location>
        <begin position="281"/>
        <end position="321"/>
    </location>
</feature>
<evidence type="ECO:0000313" key="2">
    <source>
        <dbReference type="EMBL" id="KAL1637403.1"/>
    </source>
</evidence>
<evidence type="ECO:0000313" key="3">
    <source>
        <dbReference type="Proteomes" id="UP001521116"/>
    </source>
</evidence>
<feature type="region of interest" description="Disordered" evidence="1">
    <location>
        <begin position="92"/>
        <end position="159"/>
    </location>
</feature>
<feature type="compositionally biased region" description="Low complexity" evidence="1">
    <location>
        <begin position="92"/>
        <end position="101"/>
    </location>
</feature>
<evidence type="ECO:0000256" key="1">
    <source>
        <dbReference type="SAM" id="MobiDB-lite"/>
    </source>
</evidence>
<name>A0ABR3TCZ4_9PEZI</name>
<comment type="caution">
    <text evidence="2">The sequence shown here is derived from an EMBL/GenBank/DDBJ whole genome shotgun (WGS) entry which is preliminary data.</text>
</comment>
<dbReference type="Proteomes" id="UP001521116">
    <property type="component" value="Unassembled WGS sequence"/>
</dbReference>
<proteinExistence type="predicted"/>
<accession>A0ABR3TCZ4</accession>
<dbReference type="Gene3D" id="2.40.70.10">
    <property type="entry name" value="Acid Proteases"/>
    <property type="match status" value="1"/>
</dbReference>
<gene>
    <name evidence="2" type="ORF">SLS56_000541</name>
</gene>
<dbReference type="InterPro" id="IPR021109">
    <property type="entry name" value="Peptidase_aspartic_dom_sf"/>
</dbReference>
<dbReference type="EMBL" id="JAJVDC020000003">
    <property type="protein sequence ID" value="KAL1637403.1"/>
    <property type="molecule type" value="Genomic_DNA"/>
</dbReference>
<feature type="compositionally biased region" description="Pro residues" evidence="1">
    <location>
        <begin position="112"/>
        <end position="128"/>
    </location>
</feature>
<reference evidence="2 3" key="1">
    <citation type="submission" date="2024-02" db="EMBL/GenBank/DDBJ databases">
        <title>De novo assembly and annotation of 12 fungi associated with fruit tree decline syndrome in Ontario, Canada.</title>
        <authorList>
            <person name="Sulman M."/>
            <person name="Ellouze W."/>
            <person name="Ilyukhin E."/>
        </authorList>
    </citation>
    <scope>NUCLEOTIDE SEQUENCE [LARGE SCALE GENOMIC DNA]</scope>
    <source>
        <strain evidence="2 3">M1-105</strain>
    </source>
</reference>
<keyword evidence="3" id="KW-1185">Reference proteome</keyword>
<feature type="compositionally biased region" description="Basic and acidic residues" evidence="1">
    <location>
        <begin position="285"/>
        <end position="321"/>
    </location>
</feature>
<organism evidence="2 3">
    <name type="scientific">Neofusicoccum ribis</name>
    <dbReference type="NCBI Taxonomy" id="45134"/>
    <lineage>
        <taxon>Eukaryota</taxon>
        <taxon>Fungi</taxon>
        <taxon>Dikarya</taxon>
        <taxon>Ascomycota</taxon>
        <taxon>Pezizomycotina</taxon>
        <taxon>Dothideomycetes</taxon>
        <taxon>Dothideomycetes incertae sedis</taxon>
        <taxon>Botryosphaeriales</taxon>
        <taxon>Botryosphaeriaceae</taxon>
        <taxon>Neofusicoccum</taxon>
    </lineage>
</organism>
<dbReference type="CDD" id="cd00303">
    <property type="entry name" value="retropepsin_like"/>
    <property type="match status" value="1"/>
</dbReference>
<evidence type="ECO:0008006" key="4">
    <source>
        <dbReference type="Google" id="ProtNLM"/>
    </source>
</evidence>
<protein>
    <recommendedName>
        <fullName evidence="4">Peptidase A2 domain-containing protein</fullName>
    </recommendedName>
</protein>
<sequence>MTQETHLRTSIQADPISHDTTLPRLARLNYDSLFELSHTRPIYPLAQVTNRSLETLLYDFEELNPPTIRPFHQTRKRTWDVLLEQFDTTTISPKTTATPASRPIRSMRRAPTFPPPIPETVTRSPPPQQQQRQVKIVAPRQEHTTTTTPPPTTPFPTRSSRAVHLPVHLFSARRGQPAAAVSALLDTRAELNFMDAGLAERLGATKLRYGGPDVAMPGGGGAALPAHGAVKARWRFDGRERSVVDAFVVLRGLPAEVVLGRAAVVARRWGVGDAEAEALGLPPLGRDERRKMEQDDRHKSELTRRREAQENAEIERRFAQQ</sequence>